<evidence type="ECO:0000313" key="1">
    <source>
        <dbReference type="EMBL" id="CAL1678858.1"/>
    </source>
</evidence>
<protein>
    <submittedName>
        <fullName evidence="1">Uncharacterized protein</fullName>
    </submittedName>
</protein>
<dbReference type="Pfam" id="PF05380">
    <property type="entry name" value="Peptidase_A17"/>
    <property type="match status" value="1"/>
</dbReference>
<keyword evidence="2" id="KW-1185">Reference proteome</keyword>
<dbReference type="EMBL" id="OZ034838">
    <property type="protein sequence ID" value="CAL1678858.1"/>
    <property type="molecule type" value="Genomic_DNA"/>
</dbReference>
<gene>
    <name evidence="1" type="ORF">LPLAT_LOCUS4642</name>
</gene>
<proteinExistence type="predicted"/>
<dbReference type="Proteomes" id="UP001497644">
    <property type="component" value="Chromosome 15"/>
</dbReference>
<organism evidence="1 2">
    <name type="scientific">Lasius platythorax</name>
    <dbReference type="NCBI Taxonomy" id="488582"/>
    <lineage>
        <taxon>Eukaryota</taxon>
        <taxon>Metazoa</taxon>
        <taxon>Ecdysozoa</taxon>
        <taxon>Arthropoda</taxon>
        <taxon>Hexapoda</taxon>
        <taxon>Insecta</taxon>
        <taxon>Pterygota</taxon>
        <taxon>Neoptera</taxon>
        <taxon>Endopterygota</taxon>
        <taxon>Hymenoptera</taxon>
        <taxon>Apocrita</taxon>
        <taxon>Aculeata</taxon>
        <taxon>Formicoidea</taxon>
        <taxon>Formicidae</taxon>
        <taxon>Formicinae</taxon>
        <taxon>Lasius</taxon>
        <taxon>Lasius</taxon>
    </lineage>
</organism>
<evidence type="ECO:0000313" key="2">
    <source>
        <dbReference type="Proteomes" id="UP001497644"/>
    </source>
</evidence>
<dbReference type="AlphaFoldDB" id="A0AAV2NFT9"/>
<reference evidence="1" key="1">
    <citation type="submission" date="2024-04" db="EMBL/GenBank/DDBJ databases">
        <authorList>
            <consortium name="Molecular Ecology Group"/>
        </authorList>
    </citation>
    <scope>NUCLEOTIDE SEQUENCE</scope>
</reference>
<accession>A0AAV2NFT9</accession>
<dbReference type="PANTHER" id="PTHR47331">
    <property type="entry name" value="PHD-TYPE DOMAIN-CONTAINING PROTEIN"/>
    <property type="match status" value="1"/>
</dbReference>
<dbReference type="PANTHER" id="PTHR47331:SF5">
    <property type="entry name" value="RIBONUCLEASE H"/>
    <property type="match status" value="1"/>
</dbReference>
<name>A0AAV2NFT9_9HYME</name>
<sequence length="90" mass="10698">MGPFQRFFRFHYDRGLPANRVTKRTLLSEVASLFDPLGLLGPLTVVAKIILQETWQAQIGWDESLLQDVYERWSNLRQQLWRLNELQILR</sequence>
<dbReference type="InterPro" id="IPR008042">
    <property type="entry name" value="Retrotrans_Pao"/>
</dbReference>